<dbReference type="InterPro" id="IPR036236">
    <property type="entry name" value="Znf_C2H2_sf"/>
</dbReference>
<reference evidence="9" key="1">
    <citation type="journal article" date="2015" name="Nat. Plants">
        <title>Genome expansion of Arabis alpina linked with retrotransposition and reduced symmetric DNA methylation.</title>
        <authorList>
            <person name="Willing E.M."/>
            <person name="Rawat V."/>
            <person name="Mandakova T."/>
            <person name="Maumus F."/>
            <person name="James G.V."/>
            <person name="Nordstroem K.J."/>
            <person name="Becker C."/>
            <person name="Warthmann N."/>
            <person name="Chica C."/>
            <person name="Szarzynska B."/>
            <person name="Zytnicki M."/>
            <person name="Albani M.C."/>
            <person name="Kiefer C."/>
            <person name="Bergonzi S."/>
            <person name="Castaings L."/>
            <person name="Mateos J.L."/>
            <person name="Berns M.C."/>
            <person name="Bujdoso N."/>
            <person name="Piofczyk T."/>
            <person name="de Lorenzo L."/>
            <person name="Barrero-Sicilia C."/>
            <person name="Mateos I."/>
            <person name="Piednoel M."/>
            <person name="Hagmann J."/>
            <person name="Chen-Min-Tao R."/>
            <person name="Iglesias-Fernandez R."/>
            <person name="Schuster S.C."/>
            <person name="Alonso-Blanco C."/>
            <person name="Roudier F."/>
            <person name="Carbonero P."/>
            <person name="Paz-Ares J."/>
            <person name="Davis S.J."/>
            <person name="Pecinka A."/>
            <person name="Quesneville H."/>
            <person name="Colot V."/>
            <person name="Lysak M.A."/>
            <person name="Weigel D."/>
            <person name="Coupland G."/>
            <person name="Schneeberger K."/>
        </authorList>
    </citation>
    <scope>NUCLEOTIDE SEQUENCE [LARGE SCALE GENOMIC DNA]</scope>
    <source>
        <strain evidence="9">cv. Pajares</strain>
    </source>
</reference>
<dbReference type="GO" id="GO:0003690">
    <property type="term" value="F:double-stranded DNA binding"/>
    <property type="evidence" value="ECO:0007669"/>
    <property type="project" value="EnsemblPlants"/>
</dbReference>
<dbReference type="AlphaFoldDB" id="A0A087H1J5"/>
<proteinExistence type="predicted"/>
<feature type="domain" description="Matrin-type" evidence="7">
    <location>
        <begin position="11"/>
        <end position="42"/>
    </location>
</feature>
<dbReference type="OrthoDB" id="191651at2759"/>
<evidence type="ECO:0000256" key="2">
    <source>
        <dbReference type="ARBA" id="ARBA00022723"/>
    </source>
</evidence>
<dbReference type="InterPro" id="IPR040023">
    <property type="entry name" value="WBP4"/>
</dbReference>
<evidence type="ECO:0000259" key="7">
    <source>
        <dbReference type="PROSITE" id="PS50171"/>
    </source>
</evidence>
<dbReference type="GO" id="GO:0000398">
    <property type="term" value="P:mRNA splicing, via spliceosome"/>
    <property type="evidence" value="ECO:0007669"/>
    <property type="project" value="InterPro"/>
</dbReference>
<dbReference type="GO" id="GO:0009845">
    <property type="term" value="P:seed germination"/>
    <property type="evidence" value="ECO:0007669"/>
    <property type="project" value="EnsemblPlants"/>
</dbReference>
<keyword evidence="5" id="KW-0539">Nucleus</keyword>
<evidence type="ECO:0000256" key="5">
    <source>
        <dbReference type="ARBA" id="ARBA00023242"/>
    </source>
</evidence>
<protein>
    <recommendedName>
        <fullName evidence="7">Matrin-type domain-containing protein</fullName>
    </recommendedName>
</protein>
<dbReference type="GO" id="GO:0015030">
    <property type="term" value="C:Cajal body"/>
    <property type="evidence" value="ECO:0007669"/>
    <property type="project" value="EnsemblPlants"/>
</dbReference>
<dbReference type="PANTHER" id="PTHR13173:SF10">
    <property type="entry name" value="WW DOMAIN-BINDING PROTEIN 4"/>
    <property type="match status" value="1"/>
</dbReference>
<dbReference type="EMBL" id="CM002872">
    <property type="protein sequence ID" value="KFK35997.1"/>
    <property type="molecule type" value="Genomic_DNA"/>
</dbReference>
<dbReference type="InterPro" id="IPR003604">
    <property type="entry name" value="Matrin/U1-like-C_Znf_C2H2"/>
</dbReference>
<keyword evidence="4" id="KW-0862">Zinc</keyword>
<accession>A0A087H1J5</accession>
<feature type="region of interest" description="Disordered" evidence="6">
    <location>
        <begin position="166"/>
        <end position="229"/>
    </location>
</feature>
<organism evidence="8 9">
    <name type="scientific">Arabis alpina</name>
    <name type="common">Alpine rock-cress</name>
    <dbReference type="NCBI Taxonomy" id="50452"/>
    <lineage>
        <taxon>Eukaryota</taxon>
        <taxon>Viridiplantae</taxon>
        <taxon>Streptophyta</taxon>
        <taxon>Embryophyta</taxon>
        <taxon>Tracheophyta</taxon>
        <taxon>Spermatophyta</taxon>
        <taxon>Magnoliopsida</taxon>
        <taxon>eudicotyledons</taxon>
        <taxon>Gunneridae</taxon>
        <taxon>Pentapetalae</taxon>
        <taxon>rosids</taxon>
        <taxon>malvids</taxon>
        <taxon>Brassicales</taxon>
        <taxon>Brassicaceae</taxon>
        <taxon>Arabideae</taxon>
        <taxon>Arabis</taxon>
    </lineage>
</organism>
<gene>
    <name evidence="8" type="ordered locus">AALP_Aa4g064600</name>
</gene>
<dbReference type="SMART" id="SM00451">
    <property type="entry name" value="ZnF_U1"/>
    <property type="match status" value="1"/>
</dbReference>
<evidence type="ECO:0000313" key="9">
    <source>
        <dbReference type="Proteomes" id="UP000029120"/>
    </source>
</evidence>
<evidence type="ECO:0000256" key="6">
    <source>
        <dbReference type="SAM" id="MobiDB-lite"/>
    </source>
</evidence>
<dbReference type="Pfam" id="PF17780">
    <property type="entry name" value="OCRE"/>
    <property type="match status" value="1"/>
</dbReference>
<dbReference type="GO" id="GO:0003725">
    <property type="term" value="F:double-stranded RNA binding"/>
    <property type="evidence" value="ECO:0007669"/>
    <property type="project" value="EnsemblPlants"/>
</dbReference>
<dbReference type="PROSITE" id="PS50171">
    <property type="entry name" value="ZF_MATRIN"/>
    <property type="match status" value="1"/>
</dbReference>
<dbReference type="PANTHER" id="PTHR13173">
    <property type="entry name" value="WW DOMAIN BINDING PROTEIN 4"/>
    <property type="match status" value="1"/>
</dbReference>
<dbReference type="SUPFAM" id="SSF57667">
    <property type="entry name" value="beta-beta-alpha zinc fingers"/>
    <property type="match status" value="1"/>
</dbReference>
<name>A0A087H1J5_ARAAL</name>
<dbReference type="Proteomes" id="UP000029120">
    <property type="component" value="Chromosome 4"/>
</dbReference>
<keyword evidence="2" id="KW-0479">Metal-binding</keyword>
<evidence type="ECO:0000256" key="3">
    <source>
        <dbReference type="ARBA" id="ARBA00022771"/>
    </source>
</evidence>
<dbReference type="GO" id="GO:0008270">
    <property type="term" value="F:zinc ion binding"/>
    <property type="evidence" value="ECO:0007669"/>
    <property type="project" value="UniProtKB-KW"/>
</dbReference>
<dbReference type="InterPro" id="IPR013085">
    <property type="entry name" value="U1-CZ_Znf_C2H2"/>
</dbReference>
<dbReference type="Gramene" id="KFK35997">
    <property type="protein sequence ID" value="KFK35997"/>
    <property type="gene ID" value="AALP_AA4G064600"/>
</dbReference>
<evidence type="ECO:0000256" key="4">
    <source>
        <dbReference type="ARBA" id="ARBA00022833"/>
    </source>
</evidence>
<dbReference type="InterPro" id="IPR000690">
    <property type="entry name" value="Matrin/U1-C_Znf_C2H2"/>
</dbReference>
<dbReference type="GO" id="GO:0071011">
    <property type="term" value="C:precatalytic spliceosome"/>
    <property type="evidence" value="ECO:0007669"/>
    <property type="project" value="TreeGrafter"/>
</dbReference>
<sequence>MTEYWVSQGNKWCDFCKIWIQNNPTSIRNHELGKRHRECVDKKLTDMREKSAAKDKELKKNEKLLQQIEAKATRSYQKDMATAHEVAKANGAPEDGTRESETVASFESLSDWTLDAASGYYYNQTNGLHYDSKSGFYYSDSIGQWVTQEVAYAAVKTSSGKGTNVPLVKKPVPSSEAGPSVVKPPGRLVSATLNPKRTMKGAPSSVDLGNNKRKRLDGKPKNVSAEEKAALKAREAARKRVEDREKSLLGLYNRPF</sequence>
<keyword evidence="3" id="KW-0863">Zinc-finger</keyword>
<feature type="compositionally biased region" description="Basic and acidic residues" evidence="6">
    <location>
        <begin position="217"/>
        <end position="229"/>
    </location>
</feature>
<evidence type="ECO:0000256" key="1">
    <source>
        <dbReference type="ARBA" id="ARBA00004123"/>
    </source>
</evidence>
<dbReference type="GO" id="GO:0080188">
    <property type="term" value="P:gene silencing by siRNA-directed DNA methylation"/>
    <property type="evidence" value="ECO:0007669"/>
    <property type="project" value="EnsemblPlants"/>
</dbReference>
<keyword evidence="9" id="KW-1185">Reference proteome</keyword>
<dbReference type="eggNOG" id="KOG0150">
    <property type="taxonomic scope" value="Eukaryota"/>
</dbReference>
<dbReference type="InterPro" id="IPR041591">
    <property type="entry name" value="OCRE"/>
</dbReference>
<evidence type="ECO:0000313" key="8">
    <source>
        <dbReference type="EMBL" id="KFK35997.1"/>
    </source>
</evidence>
<comment type="subcellular location">
    <subcellularLocation>
        <location evidence="1">Nucleus</location>
    </subcellularLocation>
</comment>
<dbReference type="Pfam" id="PF06220">
    <property type="entry name" value="zf-U1"/>
    <property type="match status" value="1"/>
</dbReference>